<reference evidence="1 2" key="1">
    <citation type="submission" date="2020-07" db="EMBL/GenBank/DDBJ databases">
        <title>Taxonomic proposal: Crassvirales, a new order of highly abundant and diverse bacterial viruses.</title>
        <authorList>
            <person name="Shkoporov A.N."/>
            <person name="Stockdale S.R."/>
            <person name="Guerin E."/>
            <person name="Ross R.P."/>
            <person name="Hill C."/>
        </authorList>
    </citation>
    <scope>NUCLEOTIDE SEQUENCE [LARGE SCALE GENOMIC DNA]</scope>
</reference>
<dbReference type="Proteomes" id="UP000593599">
    <property type="component" value="Segment"/>
</dbReference>
<protein>
    <submittedName>
        <fullName evidence="1">Uncharacterized protein</fullName>
    </submittedName>
</protein>
<evidence type="ECO:0000313" key="1">
    <source>
        <dbReference type="EMBL" id="QOR57309.1"/>
    </source>
</evidence>
<proteinExistence type="predicted"/>
<sequence length="220" mass="26027">MNTQNNQYLDDYVKKYRDIKEKWLKDFNKSHGTTSKFCKEHCIHGLSRKKPWFILLKRYSIKIESSRKVTKLNHTELMEGYVQHKLQKWERKHPCPVKKDDLFYEQQFPVWEAEKNAAEEHIRDLVVAKYDKLQLVGRFQHSDDKFTEQEVAQIKDNGETAKYGGVNKLPEHSKVMKMAHKETNKVKAKRGNLVCTNLKDHRKKTGRLLLPGTNKMRMAA</sequence>
<accession>A0A7M1RUD5</accession>
<organism evidence="1 2">
    <name type="scientific">uncultured phage cr7_1</name>
    <dbReference type="NCBI Taxonomy" id="2772086"/>
    <lineage>
        <taxon>Viruses</taxon>
        <taxon>Duplodnaviria</taxon>
        <taxon>Heunggongvirae</taxon>
        <taxon>Uroviricota</taxon>
        <taxon>Caudoviricetes</taxon>
        <taxon>Crassvirales</taxon>
        <taxon>Suoliviridae</taxon>
        <taxon>Oafivirinae</taxon>
        <taxon>Burzaovirus</taxon>
        <taxon>Burzaovirus coli</taxon>
    </lineage>
</organism>
<dbReference type="RefSeq" id="YP_010112761.1">
    <property type="nucleotide sequence ID" value="NC_055895.1"/>
</dbReference>
<name>A0A7M1RUD5_9CAUD</name>
<dbReference type="KEGG" id="vg:65131246"/>
<evidence type="ECO:0000313" key="2">
    <source>
        <dbReference type="Proteomes" id="UP000593599"/>
    </source>
</evidence>
<dbReference type="GeneID" id="65131246"/>
<dbReference type="EMBL" id="MT774402">
    <property type="protein sequence ID" value="QOR57309.1"/>
    <property type="molecule type" value="Genomic_DNA"/>
</dbReference>
<keyword evidence="2" id="KW-1185">Reference proteome</keyword>